<dbReference type="GO" id="GO:0007166">
    <property type="term" value="P:cell surface receptor signaling pathway"/>
    <property type="evidence" value="ECO:0007669"/>
    <property type="project" value="InterPro"/>
</dbReference>
<dbReference type="GO" id="GO:0004714">
    <property type="term" value="F:transmembrane receptor protein tyrosine kinase activity"/>
    <property type="evidence" value="ECO:0007669"/>
    <property type="project" value="InterPro"/>
</dbReference>
<reference evidence="15" key="2">
    <citation type="submission" date="2015-07" db="EMBL/GenBank/DDBJ databases">
        <authorList>
            <person name="Noorani M."/>
        </authorList>
    </citation>
    <scope>NUCLEOTIDE SEQUENCE</scope>
    <source>
        <strain evidence="15">Yugu1</strain>
    </source>
</reference>
<dbReference type="InterPro" id="IPR000719">
    <property type="entry name" value="Prot_kinase_dom"/>
</dbReference>
<dbReference type="InterPro" id="IPR017441">
    <property type="entry name" value="Protein_kinase_ATP_BS"/>
</dbReference>
<dbReference type="InterPro" id="IPR059179">
    <property type="entry name" value="MLKL-like_MCAfunc"/>
</dbReference>
<dbReference type="SMART" id="SM00220">
    <property type="entry name" value="S_TKc"/>
    <property type="match status" value="1"/>
</dbReference>
<dbReference type="GO" id="GO:0016020">
    <property type="term" value="C:membrane"/>
    <property type="evidence" value="ECO:0007669"/>
    <property type="project" value="UniProtKB-SubCell"/>
</dbReference>
<dbReference type="InterPro" id="IPR011009">
    <property type="entry name" value="Kinase-like_dom_sf"/>
</dbReference>
<evidence type="ECO:0000256" key="10">
    <source>
        <dbReference type="ARBA" id="ARBA00023136"/>
    </source>
</evidence>
<feature type="domain" description="Protein kinase" evidence="14">
    <location>
        <begin position="341"/>
        <end position="614"/>
    </location>
</feature>
<keyword evidence="10" id="KW-0472">Membrane</keyword>
<evidence type="ECO:0000256" key="2">
    <source>
        <dbReference type="ARBA" id="ARBA00022527"/>
    </source>
</evidence>
<dbReference type="Pfam" id="PF19584">
    <property type="entry name" value="MCAfunc"/>
    <property type="match status" value="2"/>
</dbReference>
<keyword evidence="6 12" id="KW-0547">Nucleotide-binding</keyword>
<dbReference type="FunFam" id="1.10.510.10:FF:000058">
    <property type="entry name" value="Receptor-like protein kinase FERONIA"/>
    <property type="match status" value="1"/>
</dbReference>
<dbReference type="CDD" id="cd21037">
    <property type="entry name" value="MLKL_NTD"/>
    <property type="match status" value="2"/>
</dbReference>
<dbReference type="PANTHER" id="PTHR27003">
    <property type="entry name" value="OS07G0166700 PROTEIN"/>
    <property type="match status" value="1"/>
</dbReference>
<dbReference type="AlphaFoldDB" id="A0A368RQV7"/>
<evidence type="ECO:0000259" key="14">
    <source>
        <dbReference type="PROSITE" id="PS50011"/>
    </source>
</evidence>
<feature type="non-terminal residue" evidence="15">
    <location>
        <position position="636"/>
    </location>
</feature>
<evidence type="ECO:0000256" key="9">
    <source>
        <dbReference type="ARBA" id="ARBA00022989"/>
    </source>
</evidence>
<keyword evidence="3" id="KW-0808">Transferase</keyword>
<keyword evidence="9" id="KW-1133">Transmembrane helix</keyword>
<dbReference type="Gene3D" id="3.30.200.20">
    <property type="entry name" value="Phosphorylase Kinase, domain 1"/>
    <property type="match status" value="1"/>
</dbReference>
<feature type="region of interest" description="Disordered" evidence="13">
    <location>
        <begin position="139"/>
        <end position="170"/>
    </location>
</feature>
<keyword evidence="5" id="KW-0732">Signal</keyword>
<keyword evidence="2" id="KW-0723">Serine/threonine-protein kinase</keyword>
<organism evidence="15">
    <name type="scientific">Setaria italica</name>
    <name type="common">Foxtail millet</name>
    <name type="synonym">Panicum italicum</name>
    <dbReference type="NCBI Taxonomy" id="4555"/>
    <lineage>
        <taxon>Eukaryota</taxon>
        <taxon>Viridiplantae</taxon>
        <taxon>Streptophyta</taxon>
        <taxon>Embryophyta</taxon>
        <taxon>Tracheophyta</taxon>
        <taxon>Spermatophyta</taxon>
        <taxon>Magnoliopsida</taxon>
        <taxon>Liliopsida</taxon>
        <taxon>Poales</taxon>
        <taxon>Poaceae</taxon>
        <taxon>PACMAD clade</taxon>
        <taxon>Panicoideae</taxon>
        <taxon>Panicodae</taxon>
        <taxon>Paniceae</taxon>
        <taxon>Cenchrinae</taxon>
        <taxon>Setaria</taxon>
    </lineage>
</organism>
<dbReference type="Gene3D" id="1.10.510.10">
    <property type="entry name" value="Transferase(Phosphotransferase) domain 1"/>
    <property type="match status" value="1"/>
</dbReference>
<evidence type="ECO:0000256" key="13">
    <source>
        <dbReference type="SAM" id="MobiDB-lite"/>
    </source>
</evidence>
<feature type="binding site" evidence="12">
    <location>
        <position position="369"/>
    </location>
    <ligand>
        <name>ATP</name>
        <dbReference type="ChEBI" id="CHEBI:30616"/>
    </ligand>
</feature>
<evidence type="ECO:0000256" key="4">
    <source>
        <dbReference type="ARBA" id="ARBA00022692"/>
    </source>
</evidence>
<dbReference type="InterPro" id="IPR036537">
    <property type="entry name" value="Adaptor_Cbl_N_dom_sf"/>
</dbReference>
<sequence>MASFWDVLGKVTGVMQLTGVDAFGMVSMIVQAARTARRNRDLCQQLAKKVEIVSGLLEELQIPELRRHRKTRRPLDELRTALFRGYVLVWSCSQQQSTSQFRQLFMAADMASMLRQAKDEIDSYIILIPLITTVASVRSRDDVTNDPAPAQRPQLSIQDDSDSPPSSIQAVTNSLALEEGLPQPNHIFARNEEPTQSQLSHASANNWAQEHLEELVLMMVHSADTARHNRDQCQQLAHQALIVGNLLQRPLGTQRSLEQLEDILFRGYMLICFCSQYTRSQLHLMFTGADVASVFRQAHEEIRRQIYHLTGVVPAQQNVAKLAPHGNRIPFVVLQEATNYFDNQMVIGVGGFGKVYRAVMQDGSKVAVKRGNPKSQQGLAEFWTEVEVLSGVRHRHLVALRGYCDEQNEMILVYENMEKGTLRSHLYNSDKPPLSWNKRLQICIGAAKGLHYLHTGFKKSIIHRDVKSTNILLDENLSAKVSDFGLSKVGGGVDDTHVSTVVKGSFGYLDPEYFRRQQLTDKSDVYSFGVVLLEVICARPALNPSLPKEMVSLAEWGMEWQKRGQLYQIIDPRIAGNIKPEALKRYGDTVEKCLADHGVDRPTMGDVIWNLEYALQLQESGEDNSDMSMNNTFSQL</sequence>
<dbReference type="PROSITE" id="PS50011">
    <property type="entry name" value="PROTEIN_KINASE_DOM"/>
    <property type="match status" value="1"/>
</dbReference>
<accession>A0A368RQV7</accession>
<comment type="subcellular location">
    <subcellularLocation>
        <location evidence="1">Membrane</location>
        <topology evidence="1">Single-pass membrane protein</topology>
    </subcellularLocation>
</comment>
<dbReference type="SUPFAM" id="SSF56112">
    <property type="entry name" value="Protein kinase-like (PK-like)"/>
    <property type="match status" value="1"/>
</dbReference>
<dbReference type="InterPro" id="IPR045272">
    <property type="entry name" value="ANXUR1/2-like"/>
</dbReference>
<dbReference type="STRING" id="4555.A0A368RQV7"/>
<feature type="compositionally biased region" description="Low complexity" evidence="13">
    <location>
        <begin position="153"/>
        <end position="169"/>
    </location>
</feature>
<dbReference type="InterPro" id="IPR008271">
    <property type="entry name" value="Ser/Thr_kinase_AS"/>
</dbReference>
<protein>
    <recommendedName>
        <fullName evidence="14">Protein kinase domain-containing protein</fullName>
    </recommendedName>
</protein>
<dbReference type="GO" id="GO:0005524">
    <property type="term" value="F:ATP binding"/>
    <property type="evidence" value="ECO:0007669"/>
    <property type="project" value="UniProtKB-UniRule"/>
</dbReference>
<dbReference type="FunFam" id="3.30.200.20:FF:000039">
    <property type="entry name" value="receptor-like protein kinase FERONIA"/>
    <property type="match status" value="1"/>
</dbReference>
<evidence type="ECO:0000256" key="12">
    <source>
        <dbReference type="PROSITE-ProRule" id="PRU10141"/>
    </source>
</evidence>
<evidence type="ECO:0000256" key="5">
    <source>
        <dbReference type="ARBA" id="ARBA00022729"/>
    </source>
</evidence>
<name>A0A368RQV7_SETIT</name>
<dbReference type="InterPro" id="IPR045766">
    <property type="entry name" value="MCAfunc"/>
</dbReference>
<keyword evidence="7" id="KW-0418">Kinase</keyword>
<keyword evidence="4" id="KW-0812">Transmembrane</keyword>
<evidence type="ECO:0000256" key="7">
    <source>
        <dbReference type="ARBA" id="ARBA00022777"/>
    </source>
</evidence>
<dbReference type="Pfam" id="PF07714">
    <property type="entry name" value="PK_Tyr_Ser-Thr"/>
    <property type="match status" value="1"/>
</dbReference>
<gene>
    <name evidence="15" type="ORF">SETIT_7G012000v2</name>
</gene>
<dbReference type="Gene3D" id="1.20.930.20">
    <property type="entry name" value="Adaptor protein Cbl, N-terminal domain"/>
    <property type="match status" value="2"/>
</dbReference>
<keyword evidence="11" id="KW-0325">Glycoprotein</keyword>
<dbReference type="PROSITE" id="PS00107">
    <property type="entry name" value="PROTEIN_KINASE_ATP"/>
    <property type="match status" value="1"/>
</dbReference>
<evidence type="ECO:0000313" key="15">
    <source>
        <dbReference type="EMBL" id="RCV32552.1"/>
    </source>
</evidence>
<dbReference type="InterPro" id="IPR001245">
    <property type="entry name" value="Ser-Thr/Tyr_kinase_cat_dom"/>
</dbReference>
<evidence type="ECO:0000256" key="6">
    <source>
        <dbReference type="ARBA" id="ARBA00022741"/>
    </source>
</evidence>
<dbReference type="PROSITE" id="PS00108">
    <property type="entry name" value="PROTEIN_KINASE_ST"/>
    <property type="match status" value="1"/>
</dbReference>
<dbReference type="GO" id="GO:0004674">
    <property type="term" value="F:protein serine/threonine kinase activity"/>
    <property type="evidence" value="ECO:0007669"/>
    <property type="project" value="UniProtKB-KW"/>
</dbReference>
<dbReference type="CDD" id="cd14066">
    <property type="entry name" value="STKc_IRAK"/>
    <property type="match status" value="1"/>
</dbReference>
<evidence type="ECO:0000256" key="8">
    <source>
        <dbReference type="ARBA" id="ARBA00022840"/>
    </source>
</evidence>
<reference evidence="15" key="1">
    <citation type="journal article" date="2012" name="Nat. Biotechnol.">
        <title>Reference genome sequence of the model plant Setaria.</title>
        <authorList>
            <person name="Bennetzen J.L."/>
            <person name="Schmutz J."/>
            <person name="Wang H."/>
            <person name="Percifield R."/>
            <person name="Hawkins J."/>
            <person name="Pontaroli A.C."/>
            <person name="Estep M."/>
            <person name="Feng L."/>
            <person name="Vaughn J.N."/>
            <person name="Grimwood J."/>
            <person name="Jenkins J."/>
            <person name="Barry K."/>
            <person name="Lindquist E."/>
            <person name="Hellsten U."/>
            <person name="Deshpande S."/>
            <person name="Wang X."/>
            <person name="Wu X."/>
            <person name="Mitros T."/>
            <person name="Triplett J."/>
            <person name="Yang X."/>
            <person name="Ye C.Y."/>
            <person name="Mauro-Herrera M."/>
            <person name="Wang L."/>
            <person name="Li P."/>
            <person name="Sharma M."/>
            <person name="Sharma R."/>
            <person name="Ronald P.C."/>
            <person name="Panaud O."/>
            <person name="Kellogg E.A."/>
            <person name="Brutnell T.P."/>
            <person name="Doust A.N."/>
            <person name="Tuskan G.A."/>
            <person name="Rokhsar D."/>
            <person name="Devos K.M."/>
        </authorList>
    </citation>
    <scope>NUCLEOTIDE SEQUENCE [LARGE SCALE GENOMIC DNA]</scope>
    <source>
        <strain evidence="15">Yugu1</strain>
    </source>
</reference>
<evidence type="ECO:0000256" key="3">
    <source>
        <dbReference type="ARBA" id="ARBA00022679"/>
    </source>
</evidence>
<dbReference type="OrthoDB" id="4062651at2759"/>
<dbReference type="EMBL" id="CM003534">
    <property type="protein sequence ID" value="RCV32552.1"/>
    <property type="molecule type" value="Genomic_DNA"/>
</dbReference>
<evidence type="ECO:0000256" key="1">
    <source>
        <dbReference type="ARBA" id="ARBA00004167"/>
    </source>
</evidence>
<keyword evidence="8 12" id="KW-0067">ATP-binding</keyword>
<proteinExistence type="predicted"/>
<dbReference type="PANTHER" id="PTHR27003:SF89">
    <property type="entry name" value="RECEPTOR-LIKE PROTEIN KINASE FAMILY PROTEIN-RELATED"/>
    <property type="match status" value="1"/>
</dbReference>
<evidence type="ECO:0000256" key="11">
    <source>
        <dbReference type="ARBA" id="ARBA00023180"/>
    </source>
</evidence>